<evidence type="ECO:0000256" key="2">
    <source>
        <dbReference type="ARBA" id="ARBA00093202"/>
    </source>
</evidence>
<dbReference type="GO" id="GO:0042404">
    <property type="term" value="P:thyroid hormone catabolic process"/>
    <property type="evidence" value="ECO:0007669"/>
    <property type="project" value="UniProtKB-ARBA"/>
</dbReference>
<comment type="catalytic activity">
    <reaction evidence="5">
        <text>3,3'-diiodo-L-thyronine sulfate + iodide + A + H(+) = 3,3',5'-triiodo-L-thyronine sulfate + AH2</text>
        <dbReference type="Rhea" id="RHEA:83831"/>
        <dbReference type="ChEBI" id="CHEBI:13193"/>
        <dbReference type="ChEBI" id="CHEBI:15378"/>
        <dbReference type="ChEBI" id="CHEBI:16382"/>
        <dbReference type="ChEBI" id="CHEBI:17499"/>
        <dbReference type="ChEBI" id="CHEBI:176513"/>
        <dbReference type="ChEBI" id="CHEBI:176515"/>
    </reaction>
    <physiologicalReaction direction="right-to-left" evidence="5">
        <dbReference type="Rhea" id="RHEA:83833"/>
    </physiologicalReaction>
</comment>
<comment type="catalytic activity">
    <reaction evidence="4">
        <text>3'-iodothyronamine + iodide + A + H(+) = 3',5'-diiodothyronamine + AH2</text>
        <dbReference type="Rhea" id="RHEA:83803"/>
        <dbReference type="ChEBI" id="CHEBI:13193"/>
        <dbReference type="ChEBI" id="CHEBI:15378"/>
        <dbReference type="ChEBI" id="CHEBI:16382"/>
        <dbReference type="ChEBI" id="CHEBI:17499"/>
        <dbReference type="ChEBI" id="CHEBI:233339"/>
        <dbReference type="ChEBI" id="CHEBI:233342"/>
    </reaction>
    <physiologicalReaction direction="right-to-left" evidence="4">
        <dbReference type="Rhea" id="RHEA:83805"/>
    </physiologicalReaction>
</comment>
<protein>
    <recommendedName>
        <fullName evidence="8">Iodothyronine deiodinase</fullName>
    </recommendedName>
</protein>
<dbReference type="GO" id="GO:0042446">
    <property type="term" value="P:hormone biosynthetic process"/>
    <property type="evidence" value="ECO:0007669"/>
    <property type="project" value="UniProtKB-KW"/>
</dbReference>
<evidence type="ECO:0000256" key="4">
    <source>
        <dbReference type="ARBA" id="ARBA00093210"/>
    </source>
</evidence>
<keyword evidence="10" id="KW-1185">Reference proteome</keyword>
<comment type="catalytic activity">
    <reaction evidence="3">
        <text>3,3'-diiodo-L-thyronine sulfate + iodide + A + H(+) = 3,3',5-triiodo-L-thyronine sulfate + AH2</text>
        <dbReference type="Rhea" id="RHEA:83751"/>
        <dbReference type="ChEBI" id="CHEBI:13193"/>
        <dbReference type="ChEBI" id="CHEBI:15378"/>
        <dbReference type="ChEBI" id="CHEBI:16382"/>
        <dbReference type="ChEBI" id="CHEBI:17499"/>
        <dbReference type="ChEBI" id="CHEBI:176511"/>
        <dbReference type="ChEBI" id="CHEBI:176515"/>
    </reaction>
    <physiologicalReaction direction="right-to-left" evidence="3">
        <dbReference type="Rhea" id="RHEA:83753"/>
    </physiologicalReaction>
</comment>
<dbReference type="PANTHER" id="PTHR11781">
    <property type="entry name" value="IODOTHYRONINE DEIODINASE"/>
    <property type="match status" value="1"/>
</dbReference>
<reference evidence="9" key="2">
    <citation type="submission" date="2025-08" db="UniProtKB">
        <authorList>
            <consortium name="Ensembl"/>
        </authorList>
    </citation>
    <scope>IDENTIFICATION</scope>
</reference>
<gene>
    <name evidence="9" type="primary">DIO1</name>
</gene>
<comment type="catalytic activity">
    <reaction evidence="6">
        <text>3,3'-diiodothyronamine + iodide + A + H(+) = 3,3',5'-triiodothyronamine + AH2</text>
        <dbReference type="Rhea" id="RHEA:83795"/>
        <dbReference type="ChEBI" id="CHEBI:13193"/>
        <dbReference type="ChEBI" id="CHEBI:15378"/>
        <dbReference type="ChEBI" id="CHEBI:16382"/>
        <dbReference type="ChEBI" id="CHEBI:17499"/>
        <dbReference type="ChEBI" id="CHEBI:233341"/>
        <dbReference type="ChEBI" id="CHEBI:233343"/>
    </reaction>
    <physiologicalReaction direction="right-to-left" evidence="6">
        <dbReference type="Rhea" id="RHEA:83797"/>
    </physiologicalReaction>
</comment>
<keyword evidence="8" id="KW-0893">Thyroid hormones biosynthesis</keyword>
<accession>A0AAR2L8L8</accession>
<evidence type="ECO:0000256" key="5">
    <source>
        <dbReference type="ARBA" id="ARBA00093219"/>
    </source>
</evidence>
<comment type="similarity">
    <text evidence="8">Belongs to the iodothyronine deiodinase family.</text>
</comment>
<keyword evidence="8" id="KW-0712">Selenocysteine</keyword>
<comment type="function">
    <text evidence="8">Responsible for the deiodination of T4 (3,5,3',5'-tetraiodothyronine).</text>
</comment>
<dbReference type="Proteomes" id="UP001501920">
    <property type="component" value="Chromosome 28"/>
</dbReference>
<keyword evidence="8" id="KW-0560">Oxidoreductase</keyword>
<evidence type="ECO:0000313" key="10">
    <source>
        <dbReference type="Proteomes" id="UP001501920"/>
    </source>
</evidence>
<reference evidence="9 10" key="1">
    <citation type="submission" date="2020-10" db="EMBL/GenBank/DDBJ databases">
        <title>Pygocentrus nattereri (red-bellied piranha) genome, fPygNat1, primary haplotype.</title>
        <authorList>
            <person name="Myers G."/>
            <person name="Meyer A."/>
            <person name="Karagic N."/>
            <person name="Pippel M."/>
            <person name="Winkler S."/>
            <person name="Tracey A."/>
            <person name="Wood J."/>
            <person name="Formenti G."/>
            <person name="Howe K."/>
            <person name="Fedrigo O."/>
            <person name="Jarvis E.D."/>
        </authorList>
    </citation>
    <scope>NUCLEOTIDE SEQUENCE [LARGE SCALE GENOMIC DNA]</scope>
</reference>
<comment type="catalytic activity">
    <reaction evidence="2">
        <text>3,3',5'-triiodo-L-thyronine sulfate + iodide + A + H(+) = L-thyroxine sulfate + AH2</text>
        <dbReference type="Rhea" id="RHEA:83835"/>
        <dbReference type="ChEBI" id="CHEBI:13193"/>
        <dbReference type="ChEBI" id="CHEBI:15378"/>
        <dbReference type="ChEBI" id="CHEBI:16382"/>
        <dbReference type="ChEBI" id="CHEBI:17499"/>
        <dbReference type="ChEBI" id="CHEBI:176512"/>
        <dbReference type="ChEBI" id="CHEBI:176513"/>
    </reaction>
    <physiologicalReaction direction="right-to-left" evidence="2">
        <dbReference type="Rhea" id="RHEA:83837"/>
    </physiologicalReaction>
</comment>
<evidence type="ECO:0000256" key="3">
    <source>
        <dbReference type="ARBA" id="ARBA00093206"/>
    </source>
</evidence>
<evidence type="ECO:0000313" key="9">
    <source>
        <dbReference type="Ensembl" id="ENSPNAP00000072943.1"/>
    </source>
</evidence>
<evidence type="ECO:0000256" key="6">
    <source>
        <dbReference type="ARBA" id="ARBA00093236"/>
    </source>
</evidence>
<organism evidence="9 10">
    <name type="scientific">Pygocentrus nattereri</name>
    <name type="common">Red-bellied piranha</name>
    <dbReference type="NCBI Taxonomy" id="42514"/>
    <lineage>
        <taxon>Eukaryota</taxon>
        <taxon>Metazoa</taxon>
        <taxon>Chordata</taxon>
        <taxon>Craniata</taxon>
        <taxon>Vertebrata</taxon>
        <taxon>Euteleostomi</taxon>
        <taxon>Actinopterygii</taxon>
        <taxon>Neopterygii</taxon>
        <taxon>Teleostei</taxon>
        <taxon>Ostariophysi</taxon>
        <taxon>Characiformes</taxon>
        <taxon>Characoidei</taxon>
        <taxon>Pygocentrus</taxon>
    </lineage>
</organism>
<dbReference type="Gene3D" id="3.40.30.10">
    <property type="entry name" value="Glutaredoxin"/>
    <property type="match status" value="1"/>
</dbReference>
<proteinExistence type="inferred from homology"/>
<dbReference type="Ensembl" id="ENSPNAT00000041534.1">
    <property type="protein sequence ID" value="ENSPNAP00000072943.1"/>
    <property type="gene ID" value="ENSPNAG00000031096.1"/>
</dbReference>
<dbReference type="InterPro" id="IPR000643">
    <property type="entry name" value="Iodothyronine_deiodinase"/>
</dbReference>
<evidence type="ECO:0000256" key="1">
    <source>
        <dbReference type="ARBA" id="ARBA00093186"/>
    </source>
</evidence>
<comment type="catalytic activity">
    <reaction evidence="7">
        <text>3-iodothyronamine + iodide + A + H(+) = 3,3'-diiodothyronamine + AH2</text>
        <dbReference type="Rhea" id="RHEA:83827"/>
        <dbReference type="ChEBI" id="CHEBI:13193"/>
        <dbReference type="ChEBI" id="CHEBI:15378"/>
        <dbReference type="ChEBI" id="CHEBI:16382"/>
        <dbReference type="ChEBI" id="CHEBI:17499"/>
        <dbReference type="ChEBI" id="CHEBI:231647"/>
        <dbReference type="ChEBI" id="CHEBI:233341"/>
    </reaction>
    <physiologicalReaction direction="right-to-left" evidence="7">
        <dbReference type="Rhea" id="RHEA:83829"/>
    </physiologicalReaction>
</comment>
<comment type="catalytic activity">
    <reaction evidence="1">
        <text>3-iodo-L-thyronine + iodide + A + H(+) = 3,3'-diiodo-L-thyronine + AH2</text>
        <dbReference type="Rhea" id="RHEA:83783"/>
        <dbReference type="ChEBI" id="CHEBI:13193"/>
        <dbReference type="ChEBI" id="CHEBI:15378"/>
        <dbReference type="ChEBI" id="CHEBI:16382"/>
        <dbReference type="ChEBI" id="CHEBI:17499"/>
        <dbReference type="ChEBI" id="CHEBI:176514"/>
        <dbReference type="ChEBI" id="CHEBI:232627"/>
    </reaction>
    <physiologicalReaction direction="right-to-left" evidence="1">
        <dbReference type="Rhea" id="RHEA:83785"/>
    </physiologicalReaction>
</comment>
<dbReference type="PANTHER" id="PTHR11781:SF22">
    <property type="entry name" value="TYPE I IODOTHYRONINE DEIODINASE"/>
    <property type="match status" value="1"/>
</dbReference>
<dbReference type="AlphaFoldDB" id="A0AAR2L8L8"/>
<dbReference type="GO" id="GO:0004800">
    <property type="term" value="F:thyroxine 5'-deiodinase activity"/>
    <property type="evidence" value="ECO:0007669"/>
    <property type="project" value="InterPro"/>
</dbReference>
<evidence type="ECO:0000256" key="7">
    <source>
        <dbReference type="ARBA" id="ARBA00093242"/>
    </source>
</evidence>
<dbReference type="GeneTree" id="ENSGT00940000154482"/>
<sequence>LFKLDEFKQLVRDFGDVADFLVIYIAEAHATDGWAFANNVDINQHRSLQERLTAAKSLIKENPLCPVVVDEMNDITASRYGALPERLYVLQGGKVIYKGGKGPWGYSPEEVRKVLQKMT</sequence>
<name>A0AAR2L8L8_PYGNA</name>
<reference evidence="9" key="3">
    <citation type="submission" date="2025-09" db="UniProtKB">
        <authorList>
            <consortium name="Ensembl"/>
        </authorList>
    </citation>
    <scope>IDENTIFICATION</scope>
</reference>
<evidence type="ECO:0000256" key="8">
    <source>
        <dbReference type="RuleBase" id="RU000676"/>
    </source>
</evidence>
<dbReference type="Pfam" id="PF00837">
    <property type="entry name" value="T4_deiodinase"/>
    <property type="match status" value="1"/>
</dbReference>